<sequence length="321" mass="38063">MNKIKKRKIVLLILFSAFLILAVFLFFSNRKTYEVDYGVSFSKVYAEYFGLDWKEVYLATLQDLNPKYIRIVAPWNYIESEKGKFSFSEIDWQMNEAFKNGTKVTLVVGQKTPRWPECHTPNWVIEEGIAKEKLFVYIEEVVKRYKDHPALEVWQVENEPFINFQFGECEDYHREWVIEEINLVKSLDNVHKIIITDSGELGSWSKTIKAGDIFGTTIYRVVAGKNGKYLNYDWIFPPVFYRFKALFWGRSLDSVYVSELQAEPWFANGNSRFTSLEEQEKSMNIKRLEKNLDFVTHIGVSRAYLWGVEWWYWMKIEKNNS</sequence>
<dbReference type="Gene3D" id="3.20.20.80">
    <property type="entry name" value="Glycosidases"/>
    <property type="match status" value="1"/>
</dbReference>
<evidence type="ECO:0000313" key="5">
    <source>
        <dbReference type="EMBL" id="PJA89738.1"/>
    </source>
</evidence>
<feature type="domain" description="GH10" evidence="4">
    <location>
        <begin position="75"/>
        <end position="163"/>
    </location>
</feature>
<evidence type="ECO:0000313" key="6">
    <source>
        <dbReference type="Proteomes" id="UP000230843"/>
    </source>
</evidence>
<keyword evidence="2" id="KW-0119">Carbohydrate metabolism</keyword>
<protein>
    <recommendedName>
        <fullName evidence="4">GH10 domain-containing protein</fullName>
    </recommendedName>
</protein>
<evidence type="ECO:0000256" key="1">
    <source>
        <dbReference type="ARBA" id="ARBA00022801"/>
    </source>
</evidence>
<organism evidence="5 6">
    <name type="scientific">Candidatus Magasanikbacteria bacterium CG_4_9_14_3_um_filter_32_9</name>
    <dbReference type="NCBI Taxonomy" id="1974644"/>
    <lineage>
        <taxon>Bacteria</taxon>
        <taxon>Candidatus Magasanikiibacteriota</taxon>
    </lineage>
</organism>
<keyword evidence="1" id="KW-0378">Hydrolase</keyword>
<accession>A0A2M7Z6G4</accession>
<evidence type="ECO:0000256" key="2">
    <source>
        <dbReference type="ARBA" id="ARBA00023277"/>
    </source>
</evidence>
<dbReference type="InterPro" id="IPR001000">
    <property type="entry name" value="GH10_dom"/>
</dbReference>
<dbReference type="Pfam" id="PF00331">
    <property type="entry name" value="Glyco_hydro_10"/>
    <property type="match status" value="1"/>
</dbReference>
<dbReference type="GO" id="GO:0000272">
    <property type="term" value="P:polysaccharide catabolic process"/>
    <property type="evidence" value="ECO:0007669"/>
    <property type="project" value="UniProtKB-KW"/>
</dbReference>
<dbReference type="SUPFAM" id="SSF51445">
    <property type="entry name" value="(Trans)glycosidases"/>
    <property type="match status" value="1"/>
</dbReference>
<evidence type="ECO:0000256" key="3">
    <source>
        <dbReference type="ARBA" id="ARBA00023326"/>
    </source>
</evidence>
<feature type="non-terminal residue" evidence="5">
    <location>
        <position position="321"/>
    </location>
</feature>
<gene>
    <name evidence="5" type="ORF">CO137_02580</name>
</gene>
<comment type="caution">
    <text evidence="5">The sequence shown here is derived from an EMBL/GenBank/DDBJ whole genome shotgun (WGS) entry which is preliminary data.</text>
</comment>
<dbReference type="AlphaFoldDB" id="A0A2M7Z6G4"/>
<keyword evidence="3" id="KW-0624">Polysaccharide degradation</keyword>
<evidence type="ECO:0000259" key="4">
    <source>
        <dbReference type="Pfam" id="PF00331"/>
    </source>
</evidence>
<dbReference type="EMBL" id="PFVJ01000055">
    <property type="protein sequence ID" value="PJA89738.1"/>
    <property type="molecule type" value="Genomic_DNA"/>
</dbReference>
<dbReference type="GO" id="GO:0004553">
    <property type="term" value="F:hydrolase activity, hydrolyzing O-glycosyl compounds"/>
    <property type="evidence" value="ECO:0007669"/>
    <property type="project" value="InterPro"/>
</dbReference>
<dbReference type="Proteomes" id="UP000230843">
    <property type="component" value="Unassembled WGS sequence"/>
</dbReference>
<reference evidence="6" key="1">
    <citation type="submission" date="2017-09" db="EMBL/GenBank/DDBJ databases">
        <title>Depth-based differentiation of microbial function through sediment-hosted aquifers and enrichment of novel symbionts in the deep terrestrial subsurface.</title>
        <authorList>
            <person name="Probst A.J."/>
            <person name="Ladd B."/>
            <person name="Jarett J.K."/>
            <person name="Geller-Mcgrath D.E."/>
            <person name="Sieber C.M.K."/>
            <person name="Emerson J.B."/>
            <person name="Anantharaman K."/>
            <person name="Thomas B.C."/>
            <person name="Malmstrom R."/>
            <person name="Stieglmeier M."/>
            <person name="Klingl A."/>
            <person name="Woyke T."/>
            <person name="Ryan C.M."/>
            <person name="Banfield J.F."/>
        </authorList>
    </citation>
    <scope>NUCLEOTIDE SEQUENCE [LARGE SCALE GENOMIC DNA]</scope>
</reference>
<dbReference type="InterPro" id="IPR017853">
    <property type="entry name" value="GH"/>
</dbReference>
<name>A0A2M7Z6G4_9BACT</name>
<proteinExistence type="predicted"/>